<dbReference type="PANTHER" id="PTHR30244:SF30">
    <property type="entry name" value="BLR5990 PROTEIN"/>
    <property type="match status" value="1"/>
</dbReference>
<dbReference type="PIRSF" id="PIRSF000390">
    <property type="entry name" value="PLP_StrS"/>
    <property type="match status" value="1"/>
</dbReference>
<dbReference type="InterPro" id="IPR000653">
    <property type="entry name" value="DegT/StrS_aminotransferase"/>
</dbReference>
<evidence type="ECO:0000313" key="5">
    <source>
        <dbReference type="Proteomes" id="UP000476411"/>
    </source>
</evidence>
<feature type="active site" description="Proton acceptor" evidence="1">
    <location>
        <position position="217"/>
    </location>
</feature>
<keyword evidence="2 3" id="KW-0663">Pyridoxal phosphate</keyword>
<dbReference type="RefSeq" id="WP_162333644.1">
    <property type="nucleotide sequence ID" value="NZ_CP048113.1"/>
</dbReference>
<accession>A0A6B9ZJL0</accession>
<dbReference type="GO" id="GO:0000271">
    <property type="term" value="P:polysaccharide biosynthetic process"/>
    <property type="evidence" value="ECO:0007669"/>
    <property type="project" value="TreeGrafter"/>
</dbReference>
<reference evidence="4 5" key="1">
    <citation type="submission" date="2020-01" db="EMBL/GenBank/DDBJ databases">
        <title>Complete genome sequence of Chitinophaga sp. H33E-04 isolated from quinoa roots.</title>
        <authorList>
            <person name="Weon H.-Y."/>
            <person name="Lee S.A."/>
        </authorList>
    </citation>
    <scope>NUCLEOTIDE SEQUENCE [LARGE SCALE GENOMIC DNA]</scope>
    <source>
        <strain evidence="4 5">H33E-04</strain>
    </source>
</reference>
<dbReference type="KEGG" id="chih:GWR21_20985"/>
<dbReference type="InterPro" id="IPR026385">
    <property type="entry name" value="LegC-like"/>
</dbReference>
<keyword evidence="4" id="KW-0808">Transferase</keyword>
<dbReference type="CDD" id="cd00616">
    <property type="entry name" value="AHBA_syn"/>
    <property type="match status" value="1"/>
</dbReference>
<evidence type="ECO:0000256" key="3">
    <source>
        <dbReference type="RuleBase" id="RU004508"/>
    </source>
</evidence>
<evidence type="ECO:0000256" key="2">
    <source>
        <dbReference type="PIRSR" id="PIRSR000390-2"/>
    </source>
</evidence>
<keyword evidence="5" id="KW-1185">Reference proteome</keyword>
<feature type="modified residue" description="N6-(pyridoxal phosphate)lysine" evidence="2">
    <location>
        <position position="217"/>
    </location>
</feature>
<dbReference type="Gene3D" id="3.90.1150.10">
    <property type="entry name" value="Aspartate Aminotransferase, domain 1"/>
    <property type="match status" value="1"/>
</dbReference>
<name>A0A6B9ZJL0_9BACT</name>
<dbReference type="PANTHER" id="PTHR30244">
    <property type="entry name" value="TRANSAMINASE"/>
    <property type="match status" value="1"/>
</dbReference>
<dbReference type="Gene3D" id="3.40.640.10">
    <property type="entry name" value="Type I PLP-dependent aspartate aminotransferase-like (Major domain)"/>
    <property type="match status" value="1"/>
</dbReference>
<proteinExistence type="inferred from homology"/>
<dbReference type="Proteomes" id="UP000476411">
    <property type="component" value="Chromosome"/>
</dbReference>
<evidence type="ECO:0000256" key="1">
    <source>
        <dbReference type="PIRSR" id="PIRSR000390-1"/>
    </source>
</evidence>
<dbReference type="EMBL" id="CP048113">
    <property type="protein sequence ID" value="QHS61989.1"/>
    <property type="molecule type" value="Genomic_DNA"/>
</dbReference>
<evidence type="ECO:0000313" key="4">
    <source>
        <dbReference type="EMBL" id="QHS61989.1"/>
    </source>
</evidence>
<sequence>METSHILNFIRTTFMDADGFIPLHAPFFGGREKEYVTDTIDSTFVSSVGAYVTRFEEMMAEITGARYAIATVNGTTALHLALVITGVKYGDEVITQPLTFVATANAISHAGGIPVFVDVDRDTMGLSPAALQAFLEEHAVVTGNGQCMNKTTGRRIAACIPMHAFGFPVRIKEIAAICAKYHITLIEDAAESLGSYVDGVHTGVFGNVGIFSFNGNKTVTCGGGGAIVTNDEALAKKAKHLSTTAKVAHPYEFVHDDVAYNYRMPNLNAALACAQLEQLKDMLANKRELAALYADFFKGSAVKFVTEMPGTTANYWLNTVLFADRDQQQAFLTESNNSKVMTRPIWRLMNKLPMYAGCQHGDLSNAEWLEERVVNIPSSVRKML</sequence>
<dbReference type="InterPro" id="IPR015424">
    <property type="entry name" value="PyrdxlP-dep_Trfase"/>
</dbReference>
<dbReference type="InterPro" id="IPR015421">
    <property type="entry name" value="PyrdxlP-dep_Trfase_major"/>
</dbReference>
<dbReference type="GO" id="GO:0030170">
    <property type="term" value="F:pyridoxal phosphate binding"/>
    <property type="evidence" value="ECO:0007669"/>
    <property type="project" value="TreeGrafter"/>
</dbReference>
<dbReference type="NCBIfam" id="TIGR04181">
    <property type="entry name" value="NHT_00031"/>
    <property type="match status" value="1"/>
</dbReference>
<keyword evidence="4" id="KW-0032">Aminotransferase</keyword>
<comment type="similarity">
    <text evidence="3">Belongs to the DegT/DnrJ/EryC1 family.</text>
</comment>
<gene>
    <name evidence="4" type="ORF">GWR21_20985</name>
</gene>
<dbReference type="SUPFAM" id="SSF53383">
    <property type="entry name" value="PLP-dependent transferases"/>
    <property type="match status" value="1"/>
</dbReference>
<dbReference type="GO" id="GO:0008483">
    <property type="term" value="F:transaminase activity"/>
    <property type="evidence" value="ECO:0007669"/>
    <property type="project" value="UniProtKB-KW"/>
</dbReference>
<protein>
    <submittedName>
        <fullName evidence="4">LegC family aminotransferase</fullName>
    </submittedName>
</protein>
<dbReference type="InterPro" id="IPR015422">
    <property type="entry name" value="PyrdxlP-dep_Trfase_small"/>
</dbReference>
<dbReference type="AlphaFoldDB" id="A0A6B9ZJL0"/>
<dbReference type="Pfam" id="PF01041">
    <property type="entry name" value="DegT_DnrJ_EryC1"/>
    <property type="match status" value="1"/>
</dbReference>
<organism evidence="4 5">
    <name type="scientific">Chitinophaga agri</name>
    <dbReference type="NCBI Taxonomy" id="2703787"/>
    <lineage>
        <taxon>Bacteria</taxon>
        <taxon>Pseudomonadati</taxon>
        <taxon>Bacteroidota</taxon>
        <taxon>Chitinophagia</taxon>
        <taxon>Chitinophagales</taxon>
        <taxon>Chitinophagaceae</taxon>
        <taxon>Chitinophaga</taxon>
    </lineage>
</organism>